<feature type="compositionally biased region" description="Polar residues" evidence="1">
    <location>
        <begin position="238"/>
        <end position="247"/>
    </location>
</feature>
<proteinExistence type="predicted"/>
<keyword evidence="3" id="KW-1185">Reference proteome</keyword>
<feature type="compositionally biased region" description="Polar residues" evidence="1">
    <location>
        <begin position="134"/>
        <end position="143"/>
    </location>
</feature>
<feature type="compositionally biased region" description="Low complexity" evidence="1">
    <location>
        <begin position="181"/>
        <end position="206"/>
    </location>
</feature>
<evidence type="ECO:0000313" key="3">
    <source>
        <dbReference type="Proteomes" id="UP000077266"/>
    </source>
</evidence>
<feature type="region of interest" description="Disordered" evidence="1">
    <location>
        <begin position="229"/>
        <end position="268"/>
    </location>
</feature>
<evidence type="ECO:0000313" key="2">
    <source>
        <dbReference type="EMBL" id="KZV93525.1"/>
    </source>
</evidence>
<sequence>MPDPKIYPVVMNPPIAAGNVAQAVVQAGTVFEYKAPDTRVQLERDPKIAYLLAPATEEHVIIASLRAVQIVHAIVSKNDAGNSSAVRNKVNSSRFRYDESSTRSSWSINTPPSRRNTRSCSRAPTAPLARSSPAEASTKTSSLPTPRRLTRVPPKPRTTRTRNMAPLSTPPARRKSSAMELRSSTRSLRSTIASISRARPRPSSTTCVRASMGLAERSSSAPCPTLCTSRASPALANSRGTKSSTKGGWTRNRALRSSRSAHSPRIGPRLLARRTCSSSTM</sequence>
<dbReference type="EMBL" id="KV425988">
    <property type="protein sequence ID" value="KZV93525.1"/>
    <property type="molecule type" value="Genomic_DNA"/>
</dbReference>
<evidence type="ECO:0000256" key="1">
    <source>
        <dbReference type="SAM" id="MobiDB-lite"/>
    </source>
</evidence>
<name>A0A165IKF2_EXIGL</name>
<reference evidence="2 3" key="1">
    <citation type="journal article" date="2016" name="Mol. Biol. Evol.">
        <title>Comparative Genomics of Early-Diverging Mushroom-Forming Fungi Provides Insights into the Origins of Lignocellulose Decay Capabilities.</title>
        <authorList>
            <person name="Nagy L.G."/>
            <person name="Riley R."/>
            <person name="Tritt A."/>
            <person name="Adam C."/>
            <person name="Daum C."/>
            <person name="Floudas D."/>
            <person name="Sun H."/>
            <person name="Yadav J.S."/>
            <person name="Pangilinan J."/>
            <person name="Larsson K.H."/>
            <person name="Matsuura K."/>
            <person name="Barry K."/>
            <person name="Labutti K."/>
            <person name="Kuo R."/>
            <person name="Ohm R.A."/>
            <person name="Bhattacharya S.S."/>
            <person name="Shirouzu T."/>
            <person name="Yoshinaga Y."/>
            <person name="Martin F.M."/>
            <person name="Grigoriev I.V."/>
            <person name="Hibbett D.S."/>
        </authorList>
    </citation>
    <scope>NUCLEOTIDE SEQUENCE [LARGE SCALE GENOMIC DNA]</scope>
    <source>
        <strain evidence="2 3">HHB12029</strain>
    </source>
</reference>
<dbReference type="AlphaFoldDB" id="A0A165IKF2"/>
<dbReference type="Proteomes" id="UP000077266">
    <property type="component" value="Unassembled WGS sequence"/>
</dbReference>
<gene>
    <name evidence="2" type="ORF">EXIGLDRAFT_41658</name>
</gene>
<dbReference type="InParanoid" id="A0A165IKF2"/>
<protein>
    <submittedName>
        <fullName evidence="2">Uncharacterized protein</fullName>
    </submittedName>
</protein>
<organism evidence="2 3">
    <name type="scientific">Exidia glandulosa HHB12029</name>
    <dbReference type="NCBI Taxonomy" id="1314781"/>
    <lineage>
        <taxon>Eukaryota</taxon>
        <taxon>Fungi</taxon>
        <taxon>Dikarya</taxon>
        <taxon>Basidiomycota</taxon>
        <taxon>Agaricomycotina</taxon>
        <taxon>Agaricomycetes</taxon>
        <taxon>Auriculariales</taxon>
        <taxon>Exidiaceae</taxon>
        <taxon>Exidia</taxon>
    </lineage>
</organism>
<accession>A0A165IKF2</accession>
<feature type="region of interest" description="Disordered" evidence="1">
    <location>
        <begin position="93"/>
        <end position="206"/>
    </location>
</feature>
<feature type="compositionally biased region" description="Polar residues" evidence="1">
    <location>
        <begin position="102"/>
        <end position="122"/>
    </location>
</feature>